<gene>
    <name evidence="2" type="ORF">AVDCRST_MAG37-13</name>
</gene>
<dbReference type="InterPro" id="IPR024623">
    <property type="entry name" value="YtxH"/>
</dbReference>
<dbReference type="Pfam" id="PF12732">
    <property type="entry name" value="YtxH"/>
    <property type="match status" value="1"/>
</dbReference>
<feature type="region of interest" description="Disordered" evidence="1">
    <location>
        <begin position="21"/>
        <end position="40"/>
    </location>
</feature>
<evidence type="ECO:0000313" key="2">
    <source>
        <dbReference type="EMBL" id="CAA9422101.1"/>
    </source>
</evidence>
<proteinExistence type="predicted"/>
<sequence>MLGSLTGVLAGILFAPKSGRELRGSISSRAGEARERGRETYFDAQERMQERVAEARERPSEIAKLDVVENNQTADALPKLGPATPEPEPELFVDSALNEPPLSEAPADPSPLRDVSRDAKQSASSPAESTEEMRRRIQETRSRLRARLEDPARKTDE</sequence>
<feature type="compositionally biased region" description="Basic and acidic residues" evidence="1">
    <location>
        <begin position="31"/>
        <end position="40"/>
    </location>
</feature>
<feature type="compositionally biased region" description="Basic and acidic residues" evidence="1">
    <location>
        <begin position="49"/>
        <end position="67"/>
    </location>
</feature>
<protein>
    <recommendedName>
        <fullName evidence="3">YtxH domain-containing protein</fullName>
    </recommendedName>
</protein>
<name>A0A6J4PS78_9ACTN</name>
<organism evidence="2">
    <name type="scientific">uncultured Rubrobacteraceae bacterium</name>
    <dbReference type="NCBI Taxonomy" id="349277"/>
    <lineage>
        <taxon>Bacteria</taxon>
        <taxon>Bacillati</taxon>
        <taxon>Actinomycetota</taxon>
        <taxon>Rubrobacteria</taxon>
        <taxon>Rubrobacterales</taxon>
        <taxon>Rubrobacteraceae</taxon>
        <taxon>environmental samples</taxon>
    </lineage>
</organism>
<dbReference type="PANTHER" id="PTHR35792:SF2">
    <property type="entry name" value="GENERAL STRESS PROTEIN"/>
    <property type="match status" value="1"/>
</dbReference>
<dbReference type="PANTHER" id="PTHR35792">
    <property type="entry name" value="GENERAL STRESS PROTEIN"/>
    <property type="match status" value="1"/>
</dbReference>
<feature type="compositionally biased region" description="Basic and acidic residues" evidence="1">
    <location>
        <begin position="131"/>
        <end position="157"/>
    </location>
</feature>
<dbReference type="InterPro" id="IPR052928">
    <property type="entry name" value="Desiccation-related_membrane"/>
</dbReference>
<reference evidence="2" key="1">
    <citation type="submission" date="2020-02" db="EMBL/GenBank/DDBJ databases">
        <authorList>
            <person name="Meier V. D."/>
        </authorList>
    </citation>
    <scope>NUCLEOTIDE SEQUENCE</scope>
    <source>
        <strain evidence="2">AVDCRST_MAG37</strain>
    </source>
</reference>
<accession>A0A6J4PS78</accession>
<evidence type="ECO:0000256" key="1">
    <source>
        <dbReference type="SAM" id="MobiDB-lite"/>
    </source>
</evidence>
<dbReference type="AlphaFoldDB" id="A0A6J4PS78"/>
<feature type="region of interest" description="Disordered" evidence="1">
    <location>
        <begin position="49"/>
        <end position="157"/>
    </location>
</feature>
<dbReference type="EMBL" id="CADCVD010000002">
    <property type="protein sequence ID" value="CAA9422101.1"/>
    <property type="molecule type" value="Genomic_DNA"/>
</dbReference>
<evidence type="ECO:0008006" key="3">
    <source>
        <dbReference type="Google" id="ProtNLM"/>
    </source>
</evidence>